<dbReference type="InterPro" id="IPR018497">
    <property type="entry name" value="Peptidase_M13_C"/>
</dbReference>
<dbReference type="GO" id="GO:0016485">
    <property type="term" value="P:protein processing"/>
    <property type="evidence" value="ECO:0007669"/>
    <property type="project" value="TreeGrafter"/>
</dbReference>
<dbReference type="SUPFAM" id="SSF55486">
    <property type="entry name" value="Metalloproteases ('zincins'), catalytic domain"/>
    <property type="match status" value="1"/>
</dbReference>
<name>A0A9P1J3Q9_9PELO</name>
<dbReference type="Pfam" id="PF01431">
    <property type="entry name" value="Peptidase_M13"/>
    <property type="match status" value="1"/>
</dbReference>
<comment type="caution">
    <text evidence="3">The sequence shown here is derived from an EMBL/GenBank/DDBJ whole genome shotgun (WGS) entry which is preliminary data.</text>
</comment>
<feature type="chain" id="PRO_5040136612" description="Peptidase M13 C-terminal domain-containing protein" evidence="1">
    <location>
        <begin position="21"/>
        <end position="411"/>
    </location>
</feature>
<dbReference type="InterPro" id="IPR024079">
    <property type="entry name" value="MetalloPept_cat_dom_sf"/>
</dbReference>
<dbReference type="GO" id="GO:0005886">
    <property type="term" value="C:plasma membrane"/>
    <property type="evidence" value="ECO:0007669"/>
    <property type="project" value="TreeGrafter"/>
</dbReference>
<dbReference type="AlphaFoldDB" id="A0A9P1J3Q9"/>
<evidence type="ECO:0000313" key="3">
    <source>
        <dbReference type="EMBL" id="CAI5454424.1"/>
    </source>
</evidence>
<reference evidence="3" key="1">
    <citation type="submission" date="2022-11" db="EMBL/GenBank/DDBJ databases">
        <authorList>
            <person name="Kikuchi T."/>
        </authorList>
    </citation>
    <scope>NUCLEOTIDE SEQUENCE</scope>
    <source>
        <strain evidence="3">PS1010</strain>
    </source>
</reference>
<dbReference type="InterPro" id="IPR000718">
    <property type="entry name" value="Peptidase_M13"/>
</dbReference>
<dbReference type="Gene3D" id="3.40.390.10">
    <property type="entry name" value="Collagenase (Catalytic Domain)"/>
    <property type="match status" value="1"/>
</dbReference>
<keyword evidence="1" id="KW-0732">Signal</keyword>
<gene>
    <name evidence="3" type="ORF">CAMP_LOCUS17061</name>
</gene>
<dbReference type="OrthoDB" id="5866043at2759"/>
<dbReference type="GO" id="GO:0004222">
    <property type="term" value="F:metalloendopeptidase activity"/>
    <property type="evidence" value="ECO:0007669"/>
    <property type="project" value="InterPro"/>
</dbReference>
<dbReference type="Proteomes" id="UP001152747">
    <property type="component" value="Unassembled WGS sequence"/>
</dbReference>
<organism evidence="3 4">
    <name type="scientific">Caenorhabditis angaria</name>
    <dbReference type="NCBI Taxonomy" id="860376"/>
    <lineage>
        <taxon>Eukaryota</taxon>
        <taxon>Metazoa</taxon>
        <taxon>Ecdysozoa</taxon>
        <taxon>Nematoda</taxon>
        <taxon>Chromadorea</taxon>
        <taxon>Rhabditida</taxon>
        <taxon>Rhabditina</taxon>
        <taxon>Rhabditomorpha</taxon>
        <taxon>Rhabditoidea</taxon>
        <taxon>Rhabditidae</taxon>
        <taxon>Peloderinae</taxon>
        <taxon>Caenorhabditis</taxon>
    </lineage>
</organism>
<dbReference type="EMBL" id="CANHGI010000006">
    <property type="protein sequence ID" value="CAI5454424.1"/>
    <property type="molecule type" value="Genomic_DNA"/>
</dbReference>
<proteinExistence type="predicted"/>
<dbReference type="PROSITE" id="PS51885">
    <property type="entry name" value="NEPRILYSIN"/>
    <property type="match status" value="1"/>
</dbReference>
<evidence type="ECO:0000256" key="1">
    <source>
        <dbReference type="SAM" id="SignalP"/>
    </source>
</evidence>
<evidence type="ECO:0000313" key="4">
    <source>
        <dbReference type="Proteomes" id="UP001152747"/>
    </source>
</evidence>
<dbReference type="PANTHER" id="PTHR11733">
    <property type="entry name" value="ZINC METALLOPROTEASE FAMILY M13 NEPRILYSIN-RELATED"/>
    <property type="match status" value="1"/>
</dbReference>
<feature type="domain" description="Peptidase M13 C-terminal" evidence="2">
    <location>
        <begin position="231"/>
        <end position="401"/>
    </location>
</feature>
<feature type="signal peptide" evidence="1">
    <location>
        <begin position="1"/>
        <end position="20"/>
    </location>
</feature>
<protein>
    <recommendedName>
        <fullName evidence="2">Peptidase M13 C-terminal domain-containing protein</fullName>
    </recommendedName>
</protein>
<dbReference type="PANTHER" id="PTHR11733:SF208">
    <property type="entry name" value="PEPTIDASE M13 C-TERMINAL DOMAIN-CONTAINING PROTEIN"/>
    <property type="match status" value="1"/>
</dbReference>
<accession>A0A9P1J3Q9</accession>
<evidence type="ECO:0000259" key="2">
    <source>
        <dbReference type="Pfam" id="PF01431"/>
    </source>
</evidence>
<keyword evidence="4" id="KW-1185">Reference proteome</keyword>
<sequence>MNLSKIKIFWLLFLIKFAEANILYDVLKQRTGDPCENLYRHTCPLGVNRTISQELEKSINPILQKFDETQDAVRKTYSFLKIDNIQRIIESAIESMTFIKICEKFNLTKGVQYLENILEQTKKVMIEDIKNTNWLLKHNQTDIAIRVIEKIYLTFDSKNQEKVKFFFKDFENCFNSCLKDFPNSTEVCVTHGYECAAKHNFTWIDLIKTANGVNEHNKIINFGISFILYASQTQDEVLKVALIASLMAHELSHTMMNSITASNDNILSYFPPKAEDCITKQYESTCKTYKEIKCFMTFRQLEEAGADVIGMNLAYKLFKNIINQSASESILKKLNLSNIDQLFFLTYWSILCRPEKITTTEMKDHPANNIRINAVVQLPEFQKSFNCSADSTMMKSRTDQCLIYGKKSKFK</sequence>